<dbReference type="Proteomes" id="UP000186922">
    <property type="component" value="Unassembled WGS sequence"/>
</dbReference>
<accession>A0A1D1ULB6</accession>
<gene>
    <name evidence="2" type="primary">RvY_02900</name>
    <name evidence="2" type="synonym">RvY_02900.2</name>
    <name evidence="2" type="ORF">RvY_02900-2</name>
</gene>
<name>A0A1D1ULB6_RAMVA</name>
<reference evidence="2 3" key="1">
    <citation type="journal article" date="2016" name="Nat. Commun.">
        <title>Extremotolerant tardigrade genome and improved radiotolerance of human cultured cells by tardigrade-unique protein.</title>
        <authorList>
            <person name="Hashimoto T."/>
            <person name="Horikawa D.D."/>
            <person name="Saito Y."/>
            <person name="Kuwahara H."/>
            <person name="Kozuka-Hata H."/>
            <person name="Shin-I T."/>
            <person name="Minakuchi Y."/>
            <person name="Ohishi K."/>
            <person name="Motoyama A."/>
            <person name="Aizu T."/>
            <person name="Enomoto A."/>
            <person name="Kondo K."/>
            <person name="Tanaka S."/>
            <person name="Hara Y."/>
            <person name="Koshikawa S."/>
            <person name="Sagara H."/>
            <person name="Miura T."/>
            <person name="Yokobori S."/>
            <person name="Miyagawa K."/>
            <person name="Suzuki Y."/>
            <person name="Kubo T."/>
            <person name="Oyama M."/>
            <person name="Kohara Y."/>
            <person name="Fujiyama A."/>
            <person name="Arakawa K."/>
            <person name="Katayama T."/>
            <person name="Toyoda A."/>
            <person name="Kunieda T."/>
        </authorList>
    </citation>
    <scope>NUCLEOTIDE SEQUENCE [LARGE SCALE GENOMIC DNA]</scope>
    <source>
        <strain evidence="2 3">YOKOZUNA-1</strain>
    </source>
</reference>
<protein>
    <submittedName>
        <fullName evidence="2">Uncharacterized protein</fullName>
    </submittedName>
</protein>
<sequence>MRAKPGECFQDSERELCKREPATEDRPAKPEPANQNARHSHGDASSLNGSFLAFSPRIHHRSLCLECGSHTQRFLFSRAALEPESFKTFRFFISKLDFACQETMLNVKCYSRLTSEMFLILFLMLF</sequence>
<evidence type="ECO:0000313" key="3">
    <source>
        <dbReference type="Proteomes" id="UP000186922"/>
    </source>
</evidence>
<feature type="compositionally biased region" description="Polar residues" evidence="1">
    <location>
        <begin position="33"/>
        <end position="44"/>
    </location>
</feature>
<dbReference type="EMBL" id="BDGG01000001">
    <property type="protein sequence ID" value="GAU90494.1"/>
    <property type="molecule type" value="Genomic_DNA"/>
</dbReference>
<keyword evidence="3" id="KW-1185">Reference proteome</keyword>
<feature type="compositionally biased region" description="Basic and acidic residues" evidence="1">
    <location>
        <begin position="11"/>
        <end position="29"/>
    </location>
</feature>
<feature type="region of interest" description="Disordered" evidence="1">
    <location>
        <begin position="1"/>
        <end position="44"/>
    </location>
</feature>
<organism evidence="2 3">
    <name type="scientific">Ramazzottius varieornatus</name>
    <name type="common">Water bear</name>
    <name type="synonym">Tardigrade</name>
    <dbReference type="NCBI Taxonomy" id="947166"/>
    <lineage>
        <taxon>Eukaryota</taxon>
        <taxon>Metazoa</taxon>
        <taxon>Ecdysozoa</taxon>
        <taxon>Tardigrada</taxon>
        <taxon>Eutardigrada</taxon>
        <taxon>Parachela</taxon>
        <taxon>Hypsibioidea</taxon>
        <taxon>Ramazzottiidae</taxon>
        <taxon>Ramazzottius</taxon>
    </lineage>
</organism>
<evidence type="ECO:0000313" key="2">
    <source>
        <dbReference type="EMBL" id="GAU90494.1"/>
    </source>
</evidence>
<comment type="caution">
    <text evidence="2">The sequence shown here is derived from an EMBL/GenBank/DDBJ whole genome shotgun (WGS) entry which is preliminary data.</text>
</comment>
<proteinExistence type="predicted"/>
<dbReference type="AlphaFoldDB" id="A0A1D1ULB6"/>
<evidence type="ECO:0000256" key="1">
    <source>
        <dbReference type="SAM" id="MobiDB-lite"/>
    </source>
</evidence>